<protein>
    <submittedName>
        <fullName evidence="1">Uncharacterized protein</fullName>
    </submittedName>
</protein>
<gene>
    <name evidence="1" type="ORF">OCV57_12245</name>
</gene>
<dbReference type="EMBL" id="JAOQJZ010000014">
    <property type="protein sequence ID" value="MCU6706686.1"/>
    <property type="molecule type" value="Genomic_DNA"/>
</dbReference>
<accession>A0AAE3IK67</accession>
<name>A0AAE3IK67_9FIRM</name>
<keyword evidence="2" id="KW-1185">Reference proteome</keyword>
<evidence type="ECO:0000313" key="2">
    <source>
        <dbReference type="Proteomes" id="UP001208131"/>
    </source>
</evidence>
<proteinExistence type="predicted"/>
<dbReference type="RefSeq" id="WP_267301779.1">
    <property type="nucleotide sequence ID" value="NZ_JAOQJZ010000014.1"/>
</dbReference>
<organism evidence="1 2">
    <name type="scientific">Hominimerdicola aceti</name>
    <dbReference type="NCBI Taxonomy" id="2981726"/>
    <lineage>
        <taxon>Bacteria</taxon>
        <taxon>Bacillati</taxon>
        <taxon>Bacillota</taxon>
        <taxon>Clostridia</taxon>
        <taxon>Eubacteriales</taxon>
        <taxon>Oscillospiraceae</taxon>
        <taxon>Hominimerdicola</taxon>
    </lineage>
</organism>
<evidence type="ECO:0000313" key="1">
    <source>
        <dbReference type="EMBL" id="MCU6706686.1"/>
    </source>
</evidence>
<dbReference type="Proteomes" id="UP001208131">
    <property type="component" value="Unassembled WGS sequence"/>
</dbReference>
<dbReference type="AlphaFoldDB" id="A0AAE3IK67"/>
<reference evidence="1 2" key="1">
    <citation type="journal article" date="2021" name="ISME Commun">
        <title>Automated analysis of genomic sequences facilitates high-throughput and comprehensive description of bacteria.</title>
        <authorList>
            <person name="Hitch T.C.A."/>
        </authorList>
    </citation>
    <scope>NUCLEOTIDE SEQUENCE [LARGE SCALE GENOMIC DNA]</scope>
    <source>
        <strain evidence="1 2">Sanger_31</strain>
    </source>
</reference>
<sequence length="60" mass="6960">MAEENDILTKLKKGEKVECPVCHDGYYVPVNTTADKAHYFVCTNKECNGHYRWEPIIDIE</sequence>
<comment type="caution">
    <text evidence="1">The sequence shown here is derived from an EMBL/GenBank/DDBJ whole genome shotgun (WGS) entry which is preliminary data.</text>
</comment>